<dbReference type="EMBL" id="FNPV01000004">
    <property type="protein sequence ID" value="SDY72711.1"/>
    <property type="molecule type" value="Genomic_DNA"/>
</dbReference>
<feature type="transmembrane region" description="Helical" evidence="7">
    <location>
        <begin position="537"/>
        <end position="555"/>
    </location>
</feature>
<evidence type="ECO:0000256" key="6">
    <source>
        <dbReference type="ARBA" id="ARBA00023136"/>
    </source>
</evidence>
<keyword evidence="10" id="KW-1185">Reference proteome</keyword>
<evidence type="ECO:0000313" key="9">
    <source>
        <dbReference type="EMBL" id="SDY72711.1"/>
    </source>
</evidence>
<evidence type="ECO:0000256" key="3">
    <source>
        <dbReference type="ARBA" id="ARBA00022692"/>
    </source>
</evidence>
<dbReference type="GO" id="GO:0008324">
    <property type="term" value="F:monoatomic cation transmembrane transporter activity"/>
    <property type="evidence" value="ECO:0007669"/>
    <property type="project" value="InterPro"/>
</dbReference>
<dbReference type="Gene3D" id="3.30.70.1450">
    <property type="entry name" value="Regulator of K+ conductance, C-terminal domain"/>
    <property type="match status" value="2"/>
</dbReference>
<evidence type="ECO:0000256" key="4">
    <source>
        <dbReference type="ARBA" id="ARBA00022737"/>
    </source>
</evidence>
<dbReference type="InterPro" id="IPR006037">
    <property type="entry name" value="RCK_C"/>
</dbReference>
<dbReference type="AlphaFoldDB" id="A0A1H3M7L7"/>
<evidence type="ECO:0000313" key="10">
    <source>
        <dbReference type="Proteomes" id="UP000199230"/>
    </source>
</evidence>
<feature type="domain" description="RCK C-terminal" evidence="8">
    <location>
        <begin position="215"/>
        <end position="299"/>
    </location>
</feature>
<dbReference type="OrthoDB" id="9765532at2"/>
<accession>A0A1H3M7L7</accession>
<dbReference type="PROSITE" id="PS51202">
    <property type="entry name" value="RCK_C"/>
    <property type="match status" value="2"/>
</dbReference>
<feature type="transmembrane region" description="Helical" evidence="7">
    <location>
        <begin position="6"/>
        <end position="37"/>
    </location>
</feature>
<protein>
    <submittedName>
        <fullName evidence="9">TrkA-C domain-containing protein</fullName>
    </submittedName>
</protein>
<feature type="transmembrane region" description="Helical" evidence="7">
    <location>
        <begin position="140"/>
        <end position="161"/>
    </location>
</feature>
<dbReference type="Pfam" id="PF03600">
    <property type="entry name" value="CitMHS"/>
    <property type="match status" value="1"/>
</dbReference>
<comment type="subcellular location">
    <subcellularLocation>
        <location evidence="1">Membrane</location>
        <topology evidence="1">Multi-pass membrane protein</topology>
    </subcellularLocation>
</comment>
<feature type="transmembrane region" description="Helical" evidence="7">
    <location>
        <begin position="94"/>
        <end position="119"/>
    </location>
</feature>
<dbReference type="Proteomes" id="UP000199230">
    <property type="component" value="Unassembled WGS sequence"/>
</dbReference>
<feature type="transmembrane region" description="Helical" evidence="7">
    <location>
        <begin position="173"/>
        <end position="195"/>
    </location>
</feature>
<evidence type="ECO:0000259" key="8">
    <source>
        <dbReference type="PROSITE" id="PS51202"/>
    </source>
</evidence>
<evidence type="ECO:0000256" key="5">
    <source>
        <dbReference type="ARBA" id="ARBA00022989"/>
    </source>
</evidence>
<keyword evidence="2" id="KW-0813">Transport</keyword>
<keyword evidence="4" id="KW-0677">Repeat</keyword>
<feature type="domain" description="RCK C-terminal" evidence="8">
    <location>
        <begin position="306"/>
        <end position="391"/>
    </location>
</feature>
<dbReference type="STRING" id="159292.SAMN05192546_10429"/>
<reference evidence="9 10" key="1">
    <citation type="submission" date="2016-10" db="EMBL/GenBank/DDBJ databases">
        <authorList>
            <person name="de Groot N.N."/>
        </authorList>
    </citation>
    <scope>NUCLEOTIDE SEQUENCE [LARGE SCALE GENOMIC DNA]</scope>
    <source>
        <strain evidence="9 10">APO</strain>
    </source>
</reference>
<feature type="transmembrane region" description="Helical" evidence="7">
    <location>
        <begin position="496"/>
        <end position="525"/>
    </location>
</feature>
<feature type="transmembrane region" description="Helical" evidence="7">
    <location>
        <begin position="408"/>
        <end position="440"/>
    </location>
</feature>
<keyword evidence="3 7" id="KW-0812">Transmembrane</keyword>
<keyword evidence="5 7" id="KW-1133">Transmembrane helix</keyword>
<dbReference type="GO" id="GO:0005886">
    <property type="term" value="C:plasma membrane"/>
    <property type="evidence" value="ECO:0007669"/>
    <property type="project" value="TreeGrafter"/>
</dbReference>
<organism evidence="9 10">
    <name type="scientific">Tindallia californiensis</name>
    <dbReference type="NCBI Taxonomy" id="159292"/>
    <lineage>
        <taxon>Bacteria</taxon>
        <taxon>Bacillati</taxon>
        <taxon>Bacillota</taxon>
        <taxon>Clostridia</taxon>
        <taxon>Peptostreptococcales</taxon>
        <taxon>Tindalliaceae</taxon>
        <taxon>Tindallia</taxon>
    </lineage>
</organism>
<dbReference type="RefSeq" id="WP_093312399.1">
    <property type="nucleotide sequence ID" value="NZ_FNPV01000004.1"/>
</dbReference>
<dbReference type="InterPro" id="IPR004680">
    <property type="entry name" value="Cit_transptr-like_dom"/>
</dbReference>
<gene>
    <name evidence="9" type="ORF">SAMN05192546_10429</name>
</gene>
<feature type="transmembrane region" description="Helical" evidence="7">
    <location>
        <begin position="575"/>
        <end position="595"/>
    </location>
</feature>
<evidence type="ECO:0000256" key="7">
    <source>
        <dbReference type="SAM" id="Phobius"/>
    </source>
</evidence>
<name>A0A1H3M7L7_9FIRM</name>
<dbReference type="Pfam" id="PF02080">
    <property type="entry name" value="TrkA_C"/>
    <property type="match status" value="1"/>
</dbReference>
<keyword evidence="6 7" id="KW-0472">Membrane</keyword>
<feature type="transmembrane region" description="Helical" evidence="7">
    <location>
        <begin position="49"/>
        <end position="70"/>
    </location>
</feature>
<evidence type="ECO:0000256" key="2">
    <source>
        <dbReference type="ARBA" id="ARBA00022448"/>
    </source>
</evidence>
<dbReference type="PANTHER" id="PTHR43652">
    <property type="entry name" value="BASIC AMINO ACID ANTIPORTER YFCC-RELATED"/>
    <property type="match status" value="1"/>
</dbReference>
<dbReference type="PANTHER" id="PTHR43652:SF2">
    <property type="entry name" value="BASIC AMINO ACID ANTIPORTER YFCC-RELATED"/>
    <property type="match status" value="1"/>
</dbReference>
<evidence type="ECO:0000256" key="1">
    <source>
        <dbReference type="ARBA" id="ARBA00004141"/>
    </source>
</evidence>
<dbReference type="GO" id="GO:0006813">
    <property type="term" value="P:potassium ion transport"/>
    <property type="evidence" value="ECO:0007669"/>
    <property type="project" value="InterPro"/>
</dbReference>
<dbReference type="InterPro" id="IPR036721">
    <property type="entry name" value="RCK_C_sf"/>
</dbReference>
<sequence>MDTPMMIVFGLLLFTILMLILDVLRIDLIALIVMLTLGWTRVLSTQETFAGFSSNAVIAMISVMMMSYGLSKTGVIDGFTHWLVEKSGNDKKKIVLLLSLAAGLLSGVMITVGVAAIFLPVVLKVARSQKIQVSELLMPMGFASILGANLTMVGSAPLILLNDLLVSEGMTEYGLLAVFPVGILLLVTGLMYFWIGSSRLLSQKSDDITELTEQEQWMEEMSICRNIEYYHIPSASPLHGKTIESSELWKKYPVHILAIKEGDEVIWAPWRETQLLAGQFLAIQGQTSTITDFAKKHYLEKIEAKKYFPSLADSEAAGFVEVMIPPRSPIEGKTLRGISFRKRYAVEPLMIFRQGEKVEQNLSDYRLQQGDTLVVHGEWNHIEEMDDRDHFLVITSYEKKSQVPNKSWVAVGCLVTAVLLTIIGVSVSMAFLTSAVLMILSGVFSMEEAYQVVDWKVVFLLAGLIPLGNAMQKTGAAEWLAEQVIRGIQGGPPSLLLISVAVMASFFSLFMSNVGAVVILVPLVTSMAALEGVDPRPMALLAAVCASNSFMLPTHQVNALLLSPGGYRNMDFVKAGGGMTLLYIIVTVIVFQLFLV</sequence>
<proteinExistence type="predicted"/>
<dbReference type="InterPro" id="IPR051679">
    <property type="entry name" value="DASS-Related_Transporters"/>
</dbReference>
<dbReference type="SUPFAM" id="SSF116726">
    <property type="entry name" value="TrkA C-terminal domain-like"/>
    <property type="match status" value="2"/>
</dbReference>